<feature type="compositionally biased region" description="Basic and acidic residues" evidence="5">
    <location>
        <begin position="177"/>
        <end position="199"/>
    </location>
</feature>
<dbReference type="OrthoDB" id="21643at2759"/>
<keyword evidence="8" id="KW-1185">Reference proteome</keyword>
<evidence type="ECO:0000256" key="4">
    <source>
        <dbReference type="PROSITE-ProRule" id="PRU00176"/>
    </source>
</evidence>
<feature type="region of interest" description="Disordered" evidence="5">
    <location>
        <begin position="105"/>
        <end position="130"/>
    </location>
</feature>
<evidence type="ECO:0000256" key="1">
    <source>
        <dbReference type="ARBA" id="ARBA00004604"/>
    </source>
</evidence>
<keyword evidence="3" id="KW-0539">Nucleus</keyword>
<dbReference type="STRING" id="703135.A0A2A9NH57"/>
<dbReference type="Gene3D" id="3.30.70.330">
    <property type="match status" value="1"/>
</dbReference>
<accession>A0A2A9NH57</accession>
<feature type="region of interest" description="Disordered" evidence="5">
    <location>
        <begin position="241"/>
        <end position="316"/>
    </location>
</feature>
<dbReference type="AlphaFoldDB" id="A0A2A9NH57"/>
<proteinExistence type="predicted"/>
<dbReference type="PROSITE" id="PS50102">
    <property type="entry name" value="RRM"/>
    <property type="match status" value="1"/>
</dbReference>
<dbReference type="InterPro" id="IPR035979">
    <property type="entry name" value="RBD_domain_sf"/>
</dbReference>
<feature type="region of interest" description="Disordered" evidence="5">
    <location>
        <begin position="177"/>
        <end position="202"/>
    </location>
</feature>
<keyword evidence="2 4" id="KW-0694">RNA-binding</keyword>
<evidence type="ECO:0000313" key="7">
    <source>
        <dbReference type="EMBL" id="PFH48654.1"/>
    </source>
</evidence>
<sequence length="519" mass="57482">MSTTTTKTKTATDPLPADTPITKRLHISGLTPALTQSDITRRLSAFGTVTAVDGFGSLDGLGGVRPFGYVTLETTVGKLARCFSALSGTTWKGAKLRVGLARPDFRERYNQPPSTPDSEPAKKRRRRRLGRDWGVHAEDMSLVTKDEVAGGQRPGWTVTPLGRVMWCARMRPPRPLWEEPVEKTGKGTGKEKKKVEEKKKREKGLAAVRERARRRKIDMVTYGSVHLKGVFVDVGVVPPSAGVERRGEDVVGTDGDVVMESDGESTDKDEGMEGIEEDEGEEEKIQDESEVGGEPEDEQSQISSQTGDKETSVQAATLTSSNKLKELFAPRDEGEGLLVSFTIYIQAFCKRLMCCCCFVLVGFSLLGHLDLDLELDEDVPFLVHDVPQPAIEDPTTTDISPPLPLSTHQKPPHPAPAPMPGAGQGPTHLDPKRPLFFPLSGSSTLGPVNRGKVRDLFDVAKEKKWNWRDPENGFYRTETEDEIRTRWEEARGKLTREWKRRWKEAGKKSRRRKGGAGDE</sequence>
<evidence type="ECO:0000259" key="6">
    <source>
        <dbReference type="PROSITE" id="PS50102"/>
    </source>
</evidence>
<dbReference type="InterPro" id="IPR000504">
    <property type="entry name" value="RRM_dom"/>
</dbReference>
<dbReference type="Proteomes" id="UP000242287">
    <property type="component" value="Unassembled WGS sequence"/>
</dbReference>
<dbReference type="GO" id="GO:0005730">
    <property type="term" value="C:nucleolus"/>
    <property type="evidence" value="ECO:0007669"/>
    <property type="project" value="UniProtKB-SubCell"/>
</dbReference>
<dbReference type="GO" id="GO:0003723">
    <property type="term" value="F:RNA binding"/>
    <property type="evidence" value="ECO:0007669"/>
    <property type="project" value="UniProtKB-UniRule"/>
</dbReference>
<feature type="compositionally biased region" description="Acidic residues" evidence="5">
    <location>
        <begin position="272"/>
        <end position="299"/>
    </location>
</feature>
<organism evidence="7 8">
    <name type="scientific">Amanita thiersii Skay4041</name>
    <dbReference type="NCBI Taxonomy" id="703135"/>
    <lineage>
        <taxon>Eukaryota</taxon>
        <taxon>Fungi</taxon>
        <taxon>Dikarya</taxon>
        <taxon>Basidiomycota</taxon>
        <taxon>Agaricomycotina</taxon>
        <taxon>Agaricomycetes</taxon>
        <taxon>Agaricomycetidae</taxon>
        <taxon>Agaricales</taxon>
        <taxon>Pluteineae</taxon>
        <taxon>Amanitaceae</taxon>
        <taxon>Amanita</taxon>
    </lineage>
</organism>
<feature type="region of interest" description="Disordered" evidence="5">
    <location>
        <begin position="390"/>
        <end position="426"/>
    </location>
</feature>
<feature type="compositionally biased region" description="Polar residues" evidence="5">
    <location>
        <begin position="300"/>
        <end position="316"/>
    </location>
</feature>
<dbReference type="PANTHER" id="PTHR48029">
    <property type="entry name" value="NUCLEOLAR PROTEIN 8"/>
    <property type="match status" value="1"/>
</dbReference>
<protein>
    <recommendedName>
        <fullName evidence="6">RRM domain-containing protein</fullName>
    </recommendedName>
</protein>
<evidence type="ECO:0000256" key="3">
    <source>
        <dbReference type="ARBA" id="ARBA00023242"/>
    </source>
</evidence>
<evidence type="ECO:0000256" key="2">
    <source>
        <dbReference type="ARBA" id="ARBA00022884"/>
    </source>
</evidence>
<evidence type="ECO:0000313" key="8">
    <source>
        <dbReference type="Proteomes" id="UP000242287"/>
    </source>
</evidence>
<dbReference type="EMBL" id="KZ302055">
    <property type="protein sequence ID" value="PFH48654.1"/>
    <property type="molecule type" value="Genomic_DNA"/>
</dbReference>
<name>A0A2A9NH57_9AGAR</name>
<evidence type="ECO:0000256" key="5">
    <source>
        <dbReference type="SAM" id="MobiDB-lite"/>
    </source>
</evidence>
<gene>
    <name evidence="7" type="ORF">AMATHDRAFT_149402</name>
</gene>
<dbReference type="InterPro" id="IPR034138">
    <property type="entry name" value="NOP8_RRM"/>
</dbReference>
<dbReference type="SUPFAM" id="SSF54928">
    <property type="entry name" value="RNA-binding domain, RBD"/>
    <property type="match status" value="1"/>
</dbReference>
<reference evidence="7 8" key="1">
    <citation type="submission" date="2014-02" db="EMBL/GenBank/DDBJ databases">
        <title>Transposable element dynamics among asymbiotic and ectomycorrhizal Amanita fungi.</title>
        <authorList>
            <consortium name="DOE Joint Genome Institute"/>
            <person name="Hess J."/>
            <person name="Skrede I."/>
            <person name="Wolfe B."/>
            <person name="LaButti K."/>
            <person name="Ohm R.A."/>
            <person name="Grigoriev I.V."/>
            <person name="Pringle A."/>
        </authorList>
    </citation>
    <scope>NUCLEOTIDE SEQUENCE [LARGE SCALE GENOMIC DNA]</scope>
    <source>
        <strain evidence="7 8">SKay4041</strain>
    </source>
</reference>
<dbReference type="CDD" id="cd12226">
    <property type="entry name" value="RRM_NOL8"/>
    <property type="match status" value="1"/>
</dbReference>
<dbReference type="PANTHER" id="PTHR48029:SF1">
    <property type="entry name" value="NUCLEOLAR PROTEIN 8"/>
    <property type="match status" value="1"/>
</dbReference>
<feature type="domain" description="RRM" evidence="6">
    <location>
        <begin position="23"/>
        <end position="103"/>
    </location>
</feature>
<dbReference type="InterPro" id="IPR012677">
    <property type="entry name" value="Nucleotide-bd_a/b_plait_sf"/>
</dbReference>
<comment type="subcellular location">
    <subcellularLocation>
        <location evidence="1">Nucleus</location>
        <location evidence="1">Nucleolus</location>
    </subcellularLocation>
</comment>